<evidence type="ECO:0000313" key="2">
    <source>
        <dbReference type="Proteomes" id="UP000219336"/>
    </source>
</evidence>
<proteinExistence type="predicted"/>
<organism evidence="1 2">
    <name type="scientific">Vibrio thalassae</name>
    <dbReference type="NCBI Taxonomy" id="1243014"/>
    <lineage>
        <taxon>Bacteria</taxon>
        <taxon>Pseudomonadati</taxon>
        <taxon>Pseudomonadota</taxon>
        <taxon>Gammaproteobacteria</taxon>
        <taxon>Vibrionales</taxon>
        <taxon>Vibrionaceae</taxon>
        <taxon>Vibrio</taxon>
    </lineage>
</organism>
<name>A0A240EIF6_9VIBR</name>
<dbReference type="EMBL" id="OANU01000018">
    <property type="protein sequence ID" value="SNX47959.1"/>
    <property type="molecule type" value="Genomic_DNA"/>
</dbReference>
<protein>
    <submittedName>
        <fullName evidence="1">Uncharacterized protein</fullName>
    </submittedName>
</protein>
<sequence length="106" mass="12395">MVALVWYFFTISGTEGELVKVNTTLEFIGEKSMRSSGTYYYYVTEGGVKLETRTIRGNYERLESLKYMTDVRCDVIYFRNESLVFNEYQTVKSIQCDGRNLYSLSQ</sequence>
<dbReference type="Proteomes" id="UP000219336">
    <property type="component" value="Unassembled WGS sequence"/>
</dbReference>
<evidence type="ECO:0000313" key="1">
    <source>
        <dbReference type="EMBL" id="SNX47959.1"/>
    </source>
</evidence>
<accession>A0A240EIF6</accession>
<dbReference type="AlphaFoldDB" id="A0A240EIF6"/>
<keyword evidence="2" id="KW-1185">Reference proteome</keyword>
<gene>
    <name evidence="1" type="ORF">VTH8203_01574</name>
</gene>
<reference evidence="2" key="1">
    <citation type="submission" date="2016-06" db="EMBL/GenBank/DDBJ databases">
        <authorList>
            <person name="Rodrigo-Torres L."/>
            <person name="Arahal R.D."/>
            <person name="Lucena T."/>
        </authorList>
    </citation>
    <scope>NUCLEOTIDE SEQUENCE [LARGE SCALE GENOMIC DNA]</scope>
    <source>
        <strain evidence="2">CECT8203</strain>
    </source>
</reference>